<dbReference type="SUPFAM" id="SSF53850">
    <property type="entry name" value="Periplasmic binding protein-like II"/>
    <property type="match status" value="1"/>
</dbReference>
<dbReference type="Gene3D" id="3.40.190.10">
    <property type="entry name" value="Periplasmic binding protein-like II"/>
    <property type="match status" value="2"/>
</dbReference>
<evidence type="ECO:0000313" key="5">
    <source>
        <dbReference type="Proteomes" id="UP000199415"/>
    </source>
</evidence>
<dbReference type="RefSeq" id="WP_176758683.1">
    <property type="nucleotide sequence ID" value="NZ_FNCE01000014.1"/>
</dbReference>
<evidence type="ECO:0000256" key="2">
    <source>
        <dbReference type="SAM" id="SignalP"/>
    </source>
</evidence>
<evidence type="ECO:0000259" key="3">
    <source>
        <dbReference type="SMART" id="SM00062"/>
    </source>
</evidence>
<dbReference type="Proteomes" id="UP000199415">
    <property type="component" value="Unassembled WGS sequence"/>
</dbReference>
<name>A0A1G7UFR6_9PROT</name>
<dbReference type="EMBL" id="FNCE01000014">
    <property type="protein sequence ID" value="SDG46121.1"/>
    <property type="molecule type" value="Genomic_DNA"/>
</dbReference>
<evidence type="ECO:0000313" key="4">
    <source>
        <dbReference type="EMBL" id="SDG46121.1"/>
    </source>
</evidence>
<sequence>MRGFRWGGRCVAALILATMAMAGAGGAVHAADACKTFTTSGSNYPPVIYRDGDRYVGAAVDVVREAFERAGVALETTHVGPFKRVLMQARRGELDGLPGLYKTEERQQHFRYVAPIGPDPVAVFVRSDSGIQFTELADLKGHRGATRLGDSFGGDFDSYAEKHLNLSRHGKVTNIMKMLDAGRVDYVVFGYYAGLKAAREAGVSDGIAARTDTWVTNNPLWLVISKKSGCTGVADAVAEALRALRDDGAFQGAVERHMDALGGDG</sequence>
<dbReference type="AlphaFoldDB" id="A0A1G7UFR6"/>
<reference evidence="4 5" key="1">
    <citation type="submission" date="2016-10" db="EMBL/GenBank/DDBJ databases">
        <authorList>
            <person name="de Groot N.N."/>
        </authorList>
    </citation>
    <scope>NUCLEOTIDE SEQUENCE [LARGE SCALE GENOMIC DNA]</scope>
    <source>
        <strain evidence="4 5">DSM 25584</strain>
    </source>
</reference>
<feature type="domain" description="Solute-binding protein family 3/N-terminal" evidence="3">
    <location>
        <begin position="37"/>
        <end position="261"/>
    </location>
</feature>
<accession>A0A1G7UFR6</accession>
<proteinExistence type="predicted"/>
<organism evidence="4 5">
    <name type="scientific">Limimonas halophila</name>
    <dbReference type="NCBI Taxonomy" id="1082479"/>
    <lineage>
        <taxon>Bacteria</taxon>
        <taxon>Pseudomonadati</taxon>
        <taxon>Pseudomonadota</taxon>
        <taxon>Alphaproteobacteria</taxon>
        <taxon>Rhodospirillales</taxon>
        <taxon>Rhodovibrionaceae</taxon>
        <taxon>Limimonas</taxon>
    </lineage>
</organism>
<keyword evidence="1 2" id="KW-0732">Signal</keyword>
<dbReference type="PANTHER" id="PTHR35936:SF6">
    <property type="entry name" value="AMINO ACID ABC TRANSPORTER SUBSTRATE-BINDING PAAT FAMILY PROTEIN"/>
    <property type="match status" value="1"/>
</dbReference>
<feature type="chain" id="PRO_5011787032" evidence="2">
    <location>
        <begin position="31"/>
        <end position="265"/>
    </location>
</feature>
<evidence type="ECO:0000256" key="1">
    <source>
        <dbReference type="ARBA" id="ARBA00022729"/>
    </source>
</evidence>
<dbReference type="InterPro" id="IPR001638">
    <property type="entry name" value="Solute-binding_3/MltF_N"/>
</dbReference>
<dbReference type="STRING" id="1082479.SAMN05216241_11414"/>
<gene>
    <name evidence="4" type="ORF">SAMN05216241_11414</name>
</gene>
<dbReference type="PANTHER" id="PTHR35936">
    <property type="entry name" value="MEMBRANE-BOUND LYTIC MUREIN TRANSGLYCOSYLASE F"/>
    <property type="match status" value="1"/>
</dbReference>
<feature type="signal peptide" evidence="2">
    <location>
        <begin position="1"/>
        <end position="30"/>
    </location>
</feature>
<dbReference type="Pfam" id="PF00497">
    <property type="entry name" value="SBP_bac_3"/>
    <property type="match status" value="1"/>
</dbReference>
<dbReference type="SMART" id="SM00062">
    <property type="entry name" value="PBPb"/>
    <property type="match status" value="1"/>
</dbReference>
<keyword evidence="5" id="KW-1185">Reference proteome</keyword>
<protein>
    <submittedName>
        <fullName evidence="4">Amino acid ABC transporter substrate-binding protein, PAAT family</fullName>
    </submittedName>
</protein>